<dbReference type="AlphaFoldDB" id="X0SMC9"/>
<dbReference type="Gene3D" id="3.40.630.40">
    <property type="entry name" value="Zn-dependent exopeptidases"/>
    <property type="match status" value="1"/>
</dbReference>
<evidence type="ECO:0000313" key="1">
    <source>
        <dbReference type="EMBL" id="GAF82238.1"/>
    </source>
</evidence>
<feature type="non-terminal residue" evidence="1">
    <location>
        <position position="1"/>
    </location>
</feature>
<accession>X0SMC9</accession>
<comment type="caution">
    <text evidence="1">The sequence shown here is derived from an EMBL/GenBank/DDBJ whole genome shotgun (WGS) entry which is preliminary data.</text>
</comment>
<dbReference type="SUPFAM" id="SSF53187">
    <property type="entry name" value="Zn-dependent exopeptidases"/>
    <property type="match status" value="1"/>
</dbReference>
<name>X0SMC9_9ZZZZ</name>
<sequence length="142" mass="16708">VLVEMGFISNLNEEKFLASRQGQDYIASAIFRAFRDYKAFIESKSDFSKAITSSEEEIRFKVQISSLRKQILVNSDYFKGLKNVQEIKMNKTFKYMVGNEIKYKDILEYRDKIKEYFPDAFIIAIKNDKIIPLKEALEEINH</sequence>
<organism evidence="1">
    <name type="scientific">marine sediment metagenome</name>
    <dbReference type="NCBI Taxonomy" id="412755"/>
    <lineage>
        <taxon>unclassified sequences</taxon>
        <taxon>metagenomes</taxon>
        <taxon>ecological metagenomes</taxon>
    </lineage>
</organism>
<gene>
    <name evidence="1" type="ORF">S01H1_04071</name>
</gene>
<dbReference type="EMBL" id="BARS01002170">
    <property type="protein sequence ID" value="GAF82238.1"/>
    <property type="molecule type" value="Genomic_DNA"/>
</dbReference>
<protein>
    <submittedName>
        <fullName evidence="1">Uncharacterized protein</fullName>
    </submittedName>
</protein>
<proteinExistence type="predicted"/>
<reference evidence="1" key="1">
    <citation type="journal article" date="2014" name="Front. Microbiol.">
        <title>High frequency of phylogenetically diverse reductive dehalogenase-homologous genes in deep subseafloor sedimentary metagenomes.</title>
        <authorList>
            <person name="Kawai M."/>
            <person name="Futagami T."/>
            <person name="Toyoda A."/>
            <person name="Takaki Y."/>
            <person name="Nishi S."/>
            <person name="Hori S."/>
            <person name="Arai W."/>
            <person name="Tsubouchi T."/>
            <person name="Morono Y."/>
            <person name="Uchiyama I."/>
            <person name="Ito T."/>
            <person name="Fujiyama A."/>
            <person name="Inagaki F."/>
            <person name="Takami H."/>
        </authorList>
    </citation>
    <scope>NUCLEOTIDE SEQUENCE</scope>
    <source>
        <strain evidence="1">Expedition CK06-06</strain>
    </source>
</reference>